<dbReference type="EMBL" id="FNZR01000001">
    <property type="protein sequence ID" value="SEK42036.1"/>
    <property type="molecule type" value="Genomic_DNA"/>
</dbReference>
<evidence type="ECO:0000313" key="2">
    <source>
        <dbReference type="Proteomes" id="UP000198916"/>
    </source>
</evidence>
<evidence type="ECO:0000313" key="1">
    <source>
        <dbReference type="EMBL" id="SEK42036.1"/>
    </source>
</evidence>
<keyword evidence="2" id="KW-1185">Reference proteome</keyword>
<sequence>MIMNIILKWLLIGWCCGTAAGAMGQEKKYIMLDMLDSLDMQDSLYKVSR</sequence>
<gene>
    <name evidence="1" type="ORF">SAMN05421740_101816</name>
</gene>
<dbReference type="AlphaFoldDB" id="A0A1H7GV58"/>
<accession>A0A1H7GV58</accession>
<reference evidence="2" key="1">
    <citation type="submission" date="2016-10" db="EMBL/GenBank/DDBJ databases">
        <authorList>
            <person name="Varghese N."/>
            <person name="Submissions S."/>
        </authorList>
    </citation>
    <scope>NUCLEOTIDE SEQUENCE [LARGE SCALE GENOMIC DNA]</scope>
    <source>
        <strain evidence="2">Jip14</strain>
    </source>
</reference>
<feature type="non-terminal residue" evidence="1">
    <location>
        <position position="49"/>
    </location>
</feature>
<name>A0A1H7GV58_9SPHI</name>
<dbReference type="Proteomes" id="UP000198916">
    <property type="component" value="Unassembled WGS sequence"/>
</dbReference>
<organism evidence="1 2">
    <name type="scientific">Parapedobacter koreensis</name>
    <dbReference type="NCBI Taxonomy" id="332977"/>
    <lineage>
        <taxon>Bacteria</taxon>
        <taxon>Pseudomonadati</taxon>
        <taxon>Bacteroidota</taxon>
        <taxon>Sphingobacteriia</taxon>
        <taxon>Sphingobacteriales</taxon>
        <taxon>Sphingobacteriaceae</taxon>
        <taxon>Parapedobacter</taxon>
    </lineage>
</organism>
<protein>
    <submittedName>
        <fullName evidence="1">Uncharacterized protein</fullName>
    </submittedName>
</protein>
<proteinExistence type="predicted"/>